<comment type="subcellular location">
    <subcellularLocation>
        <location evidence="1">Cell membrane</location>
        <topology evidence="1">Peripheral membrane protein</topology>
    </subcellularLocation>
</comment>
<dbReference type="SUPFAM" id="SSF52540">
    <property type="entry name" value="P-loop containing nucleoside triphosphate hydrolases"/>
    <property type="match status" value="1"/>
</dbReference>
<evidence type="ECO:0000256" key="3">
    <source>
        <dbReference type="ARBA" id="ARBA00022475"/>
    </source>
</evidence>
<evidence type="ECO:0000256" key="6">
    <source>
        <dbReference type="ARBA" id="ARBA00023065"/>
    </source>
</evidence>
<dbReference type="RefSeq" id="WP_088472461.1">
    <property type="nucleotide sequence ID" value="NZ_NISJ01000004.1"/>
</dbReference>
<dbReference type="OrthoDB" id="9784297at2"/>
<dbReference type="InterPro" id="IPR003593">
    <property type="entry name" value="AAA+_ATPase"/>
</dbReference>
<evidence type="ECO:0000313" key="9">
    <source>
        <dbReference type="EMBL" id="OWQ97847.1"/>
    </source>
</evidence>
<sequence length="260" mass="29000">MARGGSRTKLPPPYLRRVWRPERVADSDRPVVDREAYPFNIPLFGDPDFEIRFEAPATILVGENGSGKSTLLEAIAVLAGFSEGGGGYGHRAVERSDISGGDGGVLADALRAAWLPKIGNGFFFRAETFFSLARYVDQSAVDAGFSPPDYLSWSHGEGFLGFFEEHADRQGIYIFDEPESALSPSRQFDFLKLLRRIQRANNSQIIMATHSPILMALPDADLWQITPQGIAPTQLEDTSHYRLYREFVQYPHETVEAMIE</sequence>
<evidence type="ECO:0000313" key="10">
    <source>
        <dbReference type="Proteomes" id="UP000197097"/>
    </source>
</evidence>
<evidence type="ECO:0000259" key="8">
    <source>
        <dbReference type="SMART" id="SM00382"/>
    </source>
</evidence>
<keyword evidence="6" id="KW-0406">Ion transport</keyword>
<dbReference type="InterPro" id="IPR003959">
    <property type="entry name" value="ATPase_AAA_core"/>
</dbReference>
<organism evidence="9 10">
    <name type="scientific">Sphingopyxis witflariensis</name>
    <dbReference type="NCBI Taxonomy" id="173675"/>
    <lineage>
        <taxon>Bacteria</taxon>
        <taxon>Pseudomonadati</taxon>
        <taxon>Pseudomonadota</taxon>
        <taxon>Alphaproteobacteria</taxon>
        <taxon>Sphingomonadales</taxon>
        <taxon>Sphingomonadaceae</taxon>
        <taxon>Sphingopyxis</taxon>
    </lineage>
</organism>
<dbReference type="InterPro" id="IPR027417">
    <property type="entry name" value="P-loop_NTPase"/>
</dbReference>
<feature type="domain" description="AAA+ ATPase" evidence="8">
    <location>
        <begin position="54"/>
        <end position="229"/>
    </location>
</feature>
<keyword evidence="2" id="KW-0813">Transport</keyword>
<dbReference type="Pfam" id="PF13476">
    <property type="entry name" value="AAA_23"/>
    <property type="match status" value="1"/>
</dbReference>
<dbReference type="SMART" id="SM00382">
    <property type="entry name" value="AAA"/>
    <property type="match status" value="1"/>
</dbReference>
<dbReference type="InterPro" id="IPR051535">
    <property type="entry name" value="Siderophore_ABC-ATPase"/>
</dbReference>
<evidence type="ECO:0000256" key="5">
    <source>
        <dbReference type="ARBA" id="ARBA00023004"/>
    </source>
</evidence>
<keyword evidence="9" id="KW-0547">Nucleotide-binding</keyword>
<proteinExistence type="predicted"/>
<keyword evidence="3" id="KW-1003">Cell membrane</keyword>
<dbReference type="EMBL" id="NISJ01000004">
    <property type="protein sequence ID" value="OWQ97847.1"/>
    <property type="molecule type" value="Genomic_DNA"/>
</dbReference>
<dbReference type="Gene3D" id="3.40.50.300">
    <property type="entry name" value="P-loop containing nucleotide triphosphate hydrolases"/>
    <property type="match status" value="2"/>
</dbReference>
<keyword evidence="4" id="KW-0410">Iron transport</keyword>
<reference evidence="9 10" key="1">
    <citation type="journal article" date="2002" name="Int. J. Syst. Evol. Microbiol.">
        <title>Sphingopyxis witflariensis sp. nov., isolated from activated sludge.</title>
        <authorList>
            <person name="Kampfer P."/>
            <person name="Witzenberger R."/>
            <person name="Denner E.B."/>
            <person name="Busse H.J."/>
            <person name="Neef A."/>
        </authorList>
    </citation>
    <scope>NUCLEOTIDE SEQUENCE [LARGE SCALE GENOMIC DNA]</scope>
    <source>
        <strain evidence="9 10">DSM 14551</strain>
    </source>
</reference>
<dbReference type="GO" id="GO:0016887">
    <property type="term" value="F:ATP hydrolysis activity"/>
    <property type="evidence" value="ECO:0007669"/>
    <property type="project" value="InterPro"/>
</dbReference>
<comment type="caution">
    <text evidence="9">The sequence shown here is derived from an EMBL/GenBank/DDBJ whole genome shotgun (WGS) entry which is preliminary data.</text>
</comment>
<evidence type="ECO:0000256" key="7">
    <source>
        <dbReference type="ARBA" id="ARBA00023136"/>
    </source>
</evidence>
<protein>
    <submittedName>
        <fullName evidence="9">ATP-binding protein</fullName>
    </submittedName>
</protein>
<dbReference type="Pfam" id="PF13304">
    <property type="entry name" value="AAA_21"/>
    <property type="match status" value="1"/>
</dbReference>
<name>A0A246JXV2_9SPHN</name>
<accession>A0A246JXV2</accession>
<evidence type="ECO:0000256" key="2">
    <source>
        <dbReference type="ARBA" id="ARBA00022448"/>
    </source>
</evidence>
<dbReference type="AlphaFoldDB" id="A0A246JXV2"/>
<dbReference type="GO" id="GO:0006826">
    <property type="term" value="P:iron ion transport"/>
    <property type="evidence" value="ECO:0007669"/>
    <property type="project" value="UniProtKB-KW"/>
</dbReference>
<dbReference type="PANTHER" id="PTHR42771:SF2">
    <property type="entry name" value="IRON(3+)-HYDROXAMATE IMPORT ATP-BINDING PROTEIN FHUC"/>
    <property type="match status" value="1"/>
</dbReference>
<dbReference type="GO" id="GO:0005524">
    <property type="term" value="F:ATP binding"/>
    <property type="evidence" value="ECO:0007669"/>
    <property type="project" value="UniProtKB-KW"/>
</dbReference>
<keyword evidence="10" id="KW-1185">Reference proteome</keyword>
<dbReference type="GO" id="GO:0006302">
    <property type="term" value="P:double-strand break repair"/>
    <property type="evidence" value="ECO:0007669"/>
    <property type="project" value="InterPro"/>
</dbReference>
<dbReference type="InterPro" id="IPR038729">
    <property type="entry name" value="Rad50/SbcC_AAA"/>
</dbReference>
<keyword evidence="5" id="KW-0408">Iron</keyword>
<gene>
    <name evidence="9" type="ORF">CDQ91_09365</name>
</gene>
<dbReference type="Proteomes" id="UP000197097">
    <property type="component" value="Unassembled WGS sequence"/>
</dbReference>
<dbReference type="CDD" id="cd00267">
    <property type="entry name" value="ABC_ATPase"/>
    <property type="match status" value="1"/>
</dbReference>
<dbReference type="PANTHER" id="PTHR42771">
    <property type="entry name" value="IRON(3+)-HYDROXAMATE IMPORT ATP-BINDING PROTEIN FHUC"/>
    <property type="match status" value="1"/>
</dbReference>
<evidence type="ECO:0000256" key="4">
    <source>
        <dbReference type="ARBA" id="ARBA00022496"/>
    </source>
</evidence>
<keyword evidence="9" id="KW-0067">ATP-binding</keyword>
<dbReference type="GO" id="GO:0005886">
    <property type="term" value="C:plasma membrane"/>
    <property type="evidence" value="ECO:0007669"/>
    <property type="project" value="UniProtKB-SubCell"/>
</dbReference>
<evidence type="ECO:0000256" key="1">
    <source>
        <dbReference type="ARBA" id="ARBA00004202"/>
    </source>
</evidence>
<keyword evidence="7" id="KW-0472">Membrane</keyword>